<reference evidence="1" key="2">
    <citation type="submission" date="2025-09" db="UniProtKB">
        <authorList>
            <consortium name="Ensembl"/>
        </authorList>
    </citation>
    <scope>IDENTIFICATION</scope>
</reference>
<dbReference type="SUPFAM" id="SSF56112">
    <property type="entry name" value="Protein kinase-like (PK-like)"/>
    <property type="match status" value="1"/>
</dbReference>
<evidence type="ECO:0008006" key="3">
    <source>
        <dbReference type="Google" id="ProtNLM"/>
    </source>
</evidence>
<organism evidence="1 2">
    <name type="scientific">Mola mola</name>
    <name type="common">Ocean sunfish</name>
    <name type="synonym">Tetraodon mola</name>
    <dbReference type="NCBI Taxonomy" id="94237"/>
    <lineage>
        <taxon>Eukaryota</taxon>
        <taxon>Metazoa</taxon>
        <taxon>Chordata</taxon>
        <taxon>Craniata</taxon>
        <taxon>Vertebrata</taxon>
        <taxon>Euteleostomi</taxon>
        <taxon>Actinopterygii</taxon>
        <taxon>Neopterygii</taxon>
        <taxon>Teleostei</taxon>
        <taxon>Neoteleostei</taxon>
        <taxon>Acanthomorphata</taxon>
        <taxon>Eupercaria</taxon>
        <taxon>Tetraodontiformes</taxon>
        <taxon>Molidae</taxon>
        <taxon>Mola</taxon>
    </lineage>
</organism>
<accession>A0A3Q3XER1</accession>
<evidence type="ECO:0000313" key="2">
    <source>
        <dbReference type="Proteomes" id="UP000261620"/>
    </source>
</evidence>
<evidence type="ECO:0000313" key="1">
    <source>
        <dbReference type="Ensembl" id="ENSMMOP00000024429.1"/>
    </source>
</evidence>
<proteinExistence type="predicted"/>
<keyword evidence="2" id="KW-1185">Reference proteome</keyword>
<dbReference type="InterPro" id="IPR011009">
    <property type="entry name" value="Kinase-like_dom_sf"/>
</dbReference>
<dbReference type="AlphaFoldDB" id="A0A3Q3XER1"/>
<dbReference type="Proteomes" id="UP000261620">
    <property type="component" value="Unplaced"/>
</dbReference>
<dbReference type="Gene3D" id="3.30.200.20">
    <property type="entry name" value="Phosphorylase Kinase, domain 1"/>
    <property type="match status" value="1"/>
</dbReference>
<protein>
    <recommendedName>
        <fullName evidence="3">Protein kinase domain-containing protein</fullName>
    </recommendedName>
</protein>
<dbReference type="Ensembl" id="ENSMMOT00000024840.1">
    <property type="protein sequence ID" value="ENSMMOP00000024429.1"/>
    <property type="gene ID" value="ENSMMOG00000018589.1"/>
</dbReference>
<dbReference type="STRING" id="94237.ENSMMOP00000024429"/>
<name>A0A3Q3XER1_MOLML</name>
<reference evidence="1" key="1">
    <citation type="submission" date="2025-08" db="UniProtKB">
        <authorList>
            <consortium name="Ensembl"/>
        </authorList>
    </citation>
    <scope>IDENTIFICATION</scope>
</reference>
<sequence length="126" mass="13675">MNSVSTDPLTEDRAELQLRSWRLKSNVCPSSCVHVPPAPPRKQTLSGVSSALVSVAPLAAACPHVGNYRLLKTVGKGNFAKVKLARHTPTGRQVSGSQVTCVHRTTLRTSPHELMFVPSSEVISWY</sequence>